<evidence type="ECO:0000313" key="3">
    <source>
        <dbReference type="EMBL" id="JAR87294.1"/>
    </source>
</evidence>
<keyword evidence="2" id="KW-0963">Cytoplasm</keyword>
<dbReference type="GO" id="GO:0051666">
    <property type="term" value="P:actin cortical patch localization"/>
    <property type="evidence" value="ECO:0007669"/>
    <property type="project" value="InterPro"/>
</dbReference>
<dbReference type="InterPro" id="IPR027267">
    <property type="entry name" value="AH/BAR_dom_sf"/>
</dbReference>
<dbReference type="GO" id="GO:0097320">
    <property type="term" value="P:plasma membrane tubulation"/>
    <property type="evidence" value="ECO:0007669"/>
    <property type="project" value="TreeGrafter"/>
</dbReference>
<comment type="subcellular location">
    <subcellularLocation>
        <location evidence="1">Cytoplasm</location>
    </subcellularLocation>
</comment>
<accession>A0A147B955</accession>
<organism evidence="3">
    <name type="scientific">Alectorobius mimon</name>
    <dbReference type="NCBI Taxonomy" id="360319"/>
    <lineage>
        <taxon>Eukaryota</taxon>
        <taxon>Metazoa</taxon>
        <taxon>Ecdysozoa</taxon>
        <taxon>Arthropoda</taxon>
        <taxon>Chelicerata</taxon>
        <taxon>Arachnida</taxon>
        <taxon>Acari</taxon>
        <taxon>Parasitiformes</taxon>
        <taxon>Ixodida</taxon>
        <taxon>Ixodoidea</taxon>
        <taxon>Argasidae</taxon>
        <taxon>Ornithodorinae</taxon>
        <taxon>Alectorobius</taxon>
    </lineage>
</organism>
<protein>
    <submittedName>
        <fullName evidence="3">Bridging integrator 3</fullName>
    </submittedName>
</protein>
<proteinExistence type="predicted"/>
<dbReference type="SUPFAM" id="SSF103657">
    <property type="entry name" value="BAR/IMD domain-like"/>
    <property type="match status" value="1"/>
</dbReference>
<dbReference type="GO" id="GO:0008289">
    <property type="term" value="F:lipid binding"/>
    <property type="evidence" value="ECO:0007669"/>
    <property type="project" value="TreeGrafter"/>
</dbReference>
<evidence type="ECO:0000256" key="2">
    <source>
        <dbReference type="ARBA" id="ARBA00022490"/>
    </source>
</evidence>
<evidence type="ECO:0000256" key="1">
    <source>
        <dbReference type="ARBA" id="ARBA00004496"/>
    </source>
</evidence>
<dbReference type="EMBL" id="GEIB01000667">
    <property type="protein sequence ID" value="JAR87294.1"/>
    <property type="molecule type" value="Transcribed_RNA"/>
</dbReference>
<dbReference type="PANTHER" id="PTHR47174">
    <property type="entry name" value="BRIDGING INTEGRATOR 3"/>
    <property type="match status" value="1"/>
</dbReference>
<dbReference type="AlphaFoldDB" id="A0A147B955"/>
<sequence length="250" mass="28060">ERNPLKRSAARTPPLAAGTPDEKRVEVFISKFVRLEADTKKLHKQARKYEDLMLALYRCEKKLAGDLANGELCRDRQEFRHLLEDWLGFASEMDGAVEDHVLAVRRCLVDPLKRSQGLFTEVQGSLRRREQTVQERMRLEARLARLEARGEPATGNTLARRGEYRRSLEAARTAEVTQGALLEHDLPQLHQGCLAAFRPSLEALLHAQVLHWGAAAAAAAEAFPDIPQTRARATSRLAALRALSIVEKDT</sequence>
<dbReference type="GO" id="GO:0006897">
    <property type="term" value="P:endocytosis"/>
    <property type="evidence" value="ECO:0007669"/>
    <property type="project" value="InterPro"/>
</dbReference>
<dbReference type="InterPro" id="IPR046982">
    <property type="entry name" value="BIN3/RVS161-like"/>
</dbReference>
<reference evidence="3" key="1">
    <citation type="submission" date="2016-03" db="EMBL/GenBank/DDBJ databases">
        <title>Gut transcriptome analysis on engorged females of Ornithodoros mimon (Acari: Argasidae) and phylogenetic inferences of soft ticks.</title>
        <authorList>
            <person name="Landulfo G.A."/>
            <person name="Giovanni D."/>
            <person name="Carvalho E."/>
            <person name="Junqueira-de-Azevedo I."/>
            <person name="Patane J."/>
            <person name="Mendoca R."/>
            <person name="Barros-Battesti D."/>
        </authorList>
    </citation>
    <scope>NUCLEOTIDE SEQUENCE</scope>
    <source>
        <strain evidence="3">Females</strain>
        <tissue evidence="3">Gut</tissue>
    </source>
</reference>
<dbReference type="Gene3D" id="1.20.1270.60">
    <property type="entry name" value="Arfaptin homology (AH) domain/BAR domain"/>
    <property type="match status" value="1"/>
</dbReference>
<dbReference type="PANTHER" id="PTHR47174:SF3">
    <property type="entry name" value="BRIDGING INTEGRATOR 3"/>
    <property type="match status" value="1"/>
</dbReference>
<name>A0A147B955_9ACAR</name>
<feature type="non-terminal residue" evidence="3">
    <location>
        <position position="1"/>
    </location>
</feature>
<dbReference type="GO" id="GO:0015629">
    <property type="term" value="C:actin cytoskeleton"/>
    <property type="evidence" value="ECO:0007669"/>
    <property type="project" value="TreeGrafter"/>
</dbReference>
<dbReference type="GO" id="GO:0005737">
    <property type="term" value="C:cytoplasm"/>
    <property type="evidence" value="ECO:0007669"/>
    <property type="project" value="UniProtKB-SubCell"/>
</dbReference>